<dbReference type="InterPro" id="IPR029062">
    <property type="entry name" value="Class_I_gatase-like"/>
</dbReference>
<dbReference type="SUPFAM" id="SSF52317">
    <property type="entry name" value="Class I glutamine amidotransferase-like"/>
    <property type="match status" value="1"/>
</dbReference>
<proteinExistence type="predicted"/>
<accession>A0ABT3H6N2</accession>
<dbReference type="InterPro" id="IPR011697">
    <property type="entry name" value="Peptidase_C26"/>
</dbReference>
<keyword evidence="2" id="KW-1185">Reference proteome</keyword>
<organism evidence="1 2">
    <name type="scientific">Rhodobium gokarnense</name>
    <dbReference type="NCBI Taxonomy" id="364296"/>
    <lineage>
        <taxon>Bacteria</taxon>
        <taxon>Pseudomonadati</taxon>
        <taxon>Pseudomonadota</taxon>
        <taxon>Alphaproteobacteria</taxon>
        <taxon>Hyphomicrobiales</taxon>
        <taxon>Rhodobiaceae</taxon>
        <taxon>Rhodobium</taxon>
    </lineage>
</organism>
<dbReference type="Gene3D" id="3.40.50.880">
    <property type="match status" value="1"/>
</dbReference>
<dbReference type="PANTHER" id="PTHR43235:SF1">
    <property type="entry name" value="GLUTAMINE AMIDOTRANSFERASE PB2B2.05-RELATED"/>
    <property type="match status" value="1"/>
</dbReference>
<dbReference type="EMBL" id="JAOQNS010000001">
    <property type="protein sequence ID" value="MCW2306045.1"/>
    <property type="molecule type" value="Genomic_DNA"/>
</dbReference>
<dbReference type="CDD" id="cd01745">
    <property type="entry name" value="GATase1_2"/>
    <property type="match status" value="1"/>
</dbReference>
<keyword evidence="1" id="KW-0315">Glutamine amidotransferase</keyword>
<dbReference type="Pfam" id="PF07722">
    <property type="entry name" value="Peptidase_C26"/>
    <property type="match status" value="1"/>
</dbReference>
<dbReference type="InterPro" id="IPR044668">
    <property type="entry name" value="PuuD-like"/>
</dbReference>
<comment type="caution">
    <text evidence="1">The sequence shown here is derived from an EMBL/GenBank/DDBJ whole genome shotgun (WGS) entry which is preliminary data.</text>
</comment>
<evidence type="ECO:0000313" key="2">
    <source>
        <dbReference type="Proteomes" id="UP001209755"/>
    </source>
</evidence>
<protein>
    <submittedName>
        <fullName evidence="1">Glutamine amidotransferase</fullName>
    </submittedName>
</protein>
<dbReference type="PROSITE" id="PS51273">
    <property type="entry name" value="GATASE_TYPE_1"/>
    <property type="match status" value="1"/>
</dbReference>
<dbReference type="RefSeq" id="WP_264599719.1">
    <property type="nucleotide sequence ID" value="NZ_JAOQNS010000001.1"/>
</dbReference>
<dbReference type="PANTHER" id="PTHR43235">
    <property type="entry name" value="GLUTAMINE AMIDOTRANSFERASE PB2B2.05-RELATED"/>
    <property type="match status" value="1"/>
</dbReference>
<gene>
    <name evidence="1" type="ORF">M2319_000361</name>
</gene>
<evidence type="ECO:0000313" key="1">
    <source>
        <dbReference type="EMBL" id="MCW2306045.1"/>
    </source>
</evidence>
<name>A0ABT3H6N2_9HYPH</name>
<reference evidence="2" key="1">
    <citation type="submission" date="2023-07" db="EMBL/GenBank/DDBJ databases">
        <title>Genome sequencing of Purple Non-Sulfur Bacteria from various extreme environments.</title>
        <authorList>
            <person name="Mayer M."/>
        </authorList>
    </citation>
    <scope>NUCLEOTIDE SEQUENCE [LARGE SCALE GENOMIC DNA]</scope>
    <source>
        <strain evidence="2">DSM 17935</strain>
    </source>
</reference>
<sequence length="265" mass="28951">MQDRPPLVLVTADVKELDTYRWHATVSTYINAVAVGAGAIPVILPSLGDAIDVDAVLDRVDGVLVTGSRSNVHPSNYEVEETDDFAPFDRERDMTTLPLIAQAVERAVPLFVICRGFQELNVAFGGTLATEIQRLPGRLDHRAPQSDDHDVRFALAHDVTLKDDSVIAGIVGSNTIRVNSLHRQAVDRLADMLVLEGTAPDGTVEAVRVRDAKGFAIGVQWHPEYWVTSDEPSKRLFKAFGDAVRERQRLNHPGISDSPGSQAAE</sequence>
<dbReference type="Proteomes" id="UP001209755">
    <property type="component" value="Unassembled WGS sequence"/>
</dbReference>